<dbReference type="Proteomes" id="UP001211907">
    <property type="component" value="Unassembled WGS sequence"/>
</dbReference>
<dbReference type="InterPro" id="IPR008978">
    <property type="entry name" value="HSP20-like_chaperone"/>
</dbReference>
<keyword evidence="6" id="KW-1185">Reference proteome</keyword>
<dbReference type="InterPro" id="IPR002068">
    <property type="entry name" value="A-crystallin/Hsp20_dom"/>
</dbReference>
<dbReference type="EMBL" id="JADGJH010000287">
    <property type="protein sequence ID" value="KAJ3131623.1"/>
    <property type="molecule type" value="Genomic_DNA"/>
</dbReference>
<organism evidence="5 6">
    <name type="scientific">Physocladia obscura</name>
    <dbReference type="NCBI Taxonomy" id="109957"/>
    <lineage>
        <taxon>Eukaryota</taxon>
        <taxon>Fungi</taxon>
        <taxon>Fungi incertae sedis</taxon>
        <taxon>Chytridiomycota</taxon>
        <taxon>Chytridiomycota incertae sedis</taxon>
        <taxon>Chytridiomycetes</taxon>
        <taxon>Chytridiales</taxon>
        <taxon>Chytriomycetaceae</taxon>
        <taxon>Physocladia</taxon>
    </lineage>
</organism>
<keyword evidence="1" id="KW-0346">Stress response</keyword>
<reference evidence="5" key="1">
    <citation type="submission" date="2020-05" db="EMBL/GenBank/DDBJ databases">
        <title>Phylogenomic resolution of chytrid fungi.</title>
        <authorList>
            <person name="Stajich J.E."/>
            <person name="Amses K."/>
            <person name="Simmons R."/>
            <person name="Seto K."/>
            <person name="Myers J."/>
            <person name="Bonds A."/>
            <person name="Quandt C.A."/>
            <person name="Barry K."/>
            <person name="Liu P."/>
            <person name="Grigoriev I."/>
            <person name="Longcore J.E."/>
            <person name="James T.Y."/>
        </authorList>
    </citation>
    <scope>NUCLEOTIDE SEQUENCE</scope>
    <source>
        <strain evidence="5">JEL0513</strain>
    </source>
</reference>
<protein>
    <recommendedName>
        <fullName evidence="4">SHSP domain-containing protein</fullName>
    </recommendedName>
</protein>
<dbReference type="SUPFAM" id="SSF49764">
    <property type="entry name" value="HSP20-like chaperones"/>
    <property type="match status" value="1"/>
</dbReference>
<evidence type="ECO:0000256" key="2">
    <source>
        <dbReference type="PROSITE-ProRule" id="PRU00285"/>
    </source>
</evidence>
<dbReference type="InterPro" id="IPR031107">
    <property type="entry name" value="Small_HSP"/>
</dbReference>
<evidence type="ECO:0000256" key="1">
    <source>
        <dbReference type="ARBA" id="ARBA00023016"/>
    </source>
</evidence>
<comment type="caution">
    <text evidence="5">The sequence shown here is derived from an EMBL/GenBank/DDBJ whole genome shotgun (WGS) entry which is preliminary data.</text>
</comment>
<evidence type="ECO:0000256" key="3">
    <source>
        <dbReference type="RuleBase" id="RU003616"/>
    </source>
</evidence>
<dbReference type="Gene3D" id="2.60.40.790">
    <property type="match status" value="1"/>
</dbReference>
<comment type="similarity">
    <text evidence="2 3">Belongs to the small heat shock protein (HSP20) family.</text>
</comment>
<dbReference type="PROSITE" id="PS01031">
    <property type="entry name" value="SHSP"/>
    <property type="match status" value="1"/>
</dbReference>
<dbReference type="PANTHER" id="PTHR11527">
    <property type="entry name" value="HEAT-SHOCK PROTEIN 20 FAMILY MEMBER"/>
    <property type="match status" value="1"/>
</dbReference>
<gene>
    <name evidence="5" type="ORF">HK100_006169</name>
</gene>
<dbReference type="CDD" id="cd06464">
    <property type="entry name" value="ACD_sHsps-like"/>
    <property type="match status" value="1"/>
</dbReference>
<proteinExistence type="inferred from homology"/>
<name>A0AAD5T5Z7_9FUNG</name>
<dbReference type="Pfam" id="PF00011">
    <property type="entry name" value="HSP20"/>
    <property type="match status" value="1"/>
</dbReference>
<feature type="domain" description="SHSP" evidence="4">
    <location>
        <begin position="31"/>
        <end position="133"/>
    </location>
</feature>
<evidence type="ECO:0000313" key="5">
    <source>
        <dbReference type="EMBL" id="KAJ3131623.1"/>
    </source>
</evidence>
<accession>A0AAD5T5Z7</accession>
<dbReference type="AlphaFoldDB" id="A0AAD5T5Z7"/>
<sequence>MESVLSSSDITVDISSSQASKASSNADLSLSLRNLYQVNLDVQETKSEIIVLVDLPGVEVNSLRVTVSRANELKIEGERTSNSLSSAYMLVSERVVGLFSRSFELPCLVSGKLTTAAMHNGVLQIVLAKANNA</sequence>
<evidence type="ECO:0000259" key="4">
    <source>
        <dbReference type="PROSITE" id="PS01031"/>
    </source>
</evidence>
<evidence type="ECO:0000313" key="6">
    <source>
        <dbReference type="Proteomes" id="UP001211907"/>
    </source>
</evidence>